<name>A0A067LI26_JATCU</name>
<dbReference type="Gene3D" id="1.10.10.60">
    <property type="entry name" value="Homeodomain-like"/>
    <property type="match status" value="1"/>
</dbReference>
<dbReference type="FunFam" id="1.10.10.60:FF:000146">
    <property type="entry name" value="WUSCHEL-related homeobox 4"/>
    <property type="match status" value="1"/>
</dbReference>
<accession>A0A067LI26</accession>
<feature type="DNA-binding region" description="Homeobox" evidence="9">
    <location>
        <begin position="16"/>
        <end position="80"/>
    </location>
</feature>
<comment type="subcellular location">
    <subcellularLocation>
        <location evidence="1 9 10">Nucleus</location>
    </subcellularLocation>
</comment>
<keyword evidence="14" id="KW-1185">Reference proteome</keyword>
<keyword evidence="7 9" id="KW-0539">Nucleus</keyword>
<dbReference type="SUPFAM" id="SSF46689">
    <property type="entry name" value="Homeodomain-like"/>
    <property type="match status" value="1"/>
</dbReference>
<evidence type="ECO:0000256" key="10">
    <source>
        <dbReference type="RuleBase" id="RU000682"/>
    </source>
</evidence>
<dbReference type="GO" id="GO:0099402">
    <property type="term" value="P:plant organ development"/>
    <property type="evidence" value="ECO:0007669"/>
    <property type="project" value="InterPro"/>
</dbReference>
<evidence type="ECO:0000256" key="3">
    <source>
        <dbReference type="ARBA" id="ARBA00023015"/>
    </source>
</evidence>
<comment type="similarity">
    <text evidence="8">Belongs to the WUS homeobox family.</text>
</comment>
<evidence type="ECO:0000256" key="2">
    <source>
        <dbReference type="ARBA" id="ARBA00022473"/>
    </source>
</evidence>
<dbReference type="SMART" id="SM00389">
    <property type="entry name" value="HOX"/>
    <property type="match status" value="1"/>
</dbReference>
<sequence>MESENIEMGNSGSGAQVNSRWNPTKEQISLLEGLYRQGIRTPTADQIQQITARLKAFGHIEGKNVFYWFQNHKARQRQKQKQEIMGYNNINRYLHKPHQPMFASPCTNVVCGSYYLPQIDLGFCPPYSKVLLPGSFKRKPRTEKIDQKARTYACCAGYEPVMTQEYHNKNISGNNYVNNQETLPLFPLQPTGVLQGKAMITASSSSSSFSEISPDGVEENTDGKLPFFDFFSVKGSL</sequence>
<evidence type="ECO:0000256" key="5">
    <source>
        <dbReference type="ARBA" id="ARBA00023155"/>
    </source>
</evidence>
<dbReference type="GO" id="GO:0003700">
    <property type="term" value="F:DNA-binding transcription factor activity"/>
    <property type="evidence" value="ECO:0007669"/>
    <property type="project" value="InterPro"/>
</dbReference>
<dbReference type="AlphaFoldDB" id="A0A067LI26"/>
<dbReference type="InterPro" id="IPR044555">
    <property type="entry name" value="WUSCHEL-like"/>
</dbReference>
<dbReference type="InterPro" id="IPR001356">
    <property type="entry name" value="HD"/>
</dbReference>
<keyword evidence="5 9" id="KW-0371">Homeobox</keyword>
<feature type="domain" description="Homeobox" evidence="12">
    <location>
        <begin position="14"/>
        <end position="79"/>
    </location>
</feature>
<dbReference type="GO" id="GO:0003677">
    <property type="term" value="F:DNA binding"/>
    <property type="evidence" value="ECO:0007669"/>
    <property type="project" value="UniProtKB-UniRule"/>
</dbReference>
<proteinExistence type="inferred from homology"/>
<feature type="compositionally biased region" description="Polar residues" evidence="11">
    <location>
        <begin position="8"/>
        <end position="21"/>
    </location>
</feature>
<keyword evidence="6" id="KW-0804">Transcription</keyword>
<evidence type="ECO:0000256" key="1">
    <source>
        <dbReference type="ARBA" id="ARBA00004123"/>
    </source>
</evidence>
<dbReference type="STRING" id="180498.A0A067LI26"/>
<dbReference type="OrthoDB" id="1896656at2759"/>
<dbReference type="EMBL" id="KK914256">
    <property type="protein sequence ID" value="KDP44220.1"/>
    <property type="molecule type" value="Genomic_DNA"/>
</dbReference>
<evidence type="ECO:0000256" key="6">
    <source>
        <dbReference type="ARBA" id="ARBA00023163"/>
    </source>
</evidence>
<evidence type="ECO:0000313" key="14">
    <source>
        <dbReference type="Proteomes" id="UP000027138"/>
    </source>
</evidence>
<dbReference type="PANTHER" id="PTHR45940:SF6">
    <property type="entry name" value="WUSCHEL-RELATED HOMEOBOX 2"/>
    <property type="match status" value="1"/>
</dbReference>
<keyword evidence="2" id="KW-0217">Developmental protein</keyword>
<keyword evidence="3" id="KW-0805">Transcription regulation</keyword>
<dbReference type="PANTHER" id="PTHR45940">
    <property type="entry name" value="WUSCHEL-RELATED HOMEOBOX 1-RELATED"/>
    <property type="match status" value="1"/>
</dbReference>
<dbReference type="Proteomes" id="UP000027138">
    <property type="component" value="Unassembled WGS sequence"/>
</dbReference>
<dbReference type="PROSITE" id="PS50071">
    <property type="entry name" value="HOMEOBOX_2"/>
    <property type="match status" value="1"/>
</dbReference>
<protein>
    <recommendedName>
        <fullName evidence="12">Homeobox domain-containing protein</fullName>
    </recommendedName>
</protein>
<evidence type="ECO:0000256" key="8">
    <source>
        <dbReference type="ARBA" id="ARBA00024040"/>
    </source>
</evidence>
<keyword evidence="4 9" id="KW-0238">DNA-binding</keyword>
<organism evidence="13 14">
    <name type="scientific">Jatropha curcas</name>
    <name type="common">Barbados nut</name>
    <dbReference type="NCBI Taxonomy" id="180498"/>
    <lineage>
        <taxon>Eukaryota</taxon>
        <taxon>Viridiplantae</taxon>
        <taxon>Streptophyta</taxon>
        <taxon>Embryophyta</taxon>
        <taxon>Tracheophyta</taxon>
        <taxon>Spermatophyta</taxon>
        <taxon>Magnoliopsida</taxon>
        <taxon>eudicotyledons</taxon>
        <taxon>Gunneridae</taxon>
        <taxon>Pentapetalae</taxon>
        <taxon>rosids</taxon>
        <taxon>fabids</taxon>
        <taxon>Malpighiales</taxon>
        <taxon>Euphorbiaceae</taxon>
        <taxon>Crotonoideae</taxon>
        <taxon>Jatropheae</taxon>
        <taxon>Jatropha</taxon>
    </lineage>
</organism>
<reference evidence="13 14" key="1">
    <citation type="journal article" date="2014" name="PLoS ONE">
        <title>Global Analysis of Gene Expression Profiles in Physic Nut (Jatropha curcas L.) Seedlings Exposed to Salt Stress.</title>
        <authorList>
            <person name="Zhang L."/>
            <person name="Zhang C."/>
            <person name="Wu P."/>
            <person name="Chen Y."/>
            <person name="Li M."/>
            <person name="Jiang H."/>
            <person name="Wu G."/>
        </authorList>
    </citation>
    <scope>NUCLEOTIDE SEQUENCE [LARGE SCALE GENOMIC DNA]</scope>
    <source>
        <strain evidence="14">cv. GZQX0401</strain>
        <tissue evidence="13">Young leaves</tissue>
    </source>
</reference>
<evidence type="ECO:0000256" key="11">
    <source>
        <dbReference type="SAM" id="MobiDB-lite"/>
    </source>
</evidence>
<evidence type="ECO:0000256" key="7">
    <source>
        <dbReference type="ARBA" id="ARBA00023242"/>
    </source>
</evidence>
<evidence type="ECO:0000313" key="13">
    <source>
        <dbReference type="EMBL" id="KDP44220.1"/>
    </source>
</evidence>
<dbReference type="GO" id="GO:0005634">
    <property type="term" value="C:nucleus"/>
    <property type="evidence" value="ECO:0007669"/>
    <property type="project" value="UniProtKB-SubCell"/>
</dbReference>
<dbReference type="InterPro" id="IPR009057">
    <property type="entry name" value="Homeodomain-like_sf"/>
</dbReference>
<evidence type="ECO:0000256" key="4">
    <source>
        <dbReference type="ARBA" id="ARBA00023125"/>
    </source>
</evidence>
<dbReference type="KEGG" id="jcu:105628358"/>
<feature type="region of interest" description="Disordered" evidence="11">
    <location>
        <begin position="1"/>
        <end position="21"/>
    </location>
</feature>
<dbReference type="CDD" id="cd00086">
    <property type="entry name" value="homeodomain"/>
    <property type="match status" value="1"/>
</dbReference>
<evidence type="ECO:0000259" key="12">
    <source>
        <dbReference type="PROSITE" id="PS50071"/>
    </source>
</evidence>
<evidence type="ECO:0000256" key="9">
    <source>
        <dbReference type="PROSITE-ProRule" id="PRU00108"/>
    </source>
</evidence>
<dbReference type="Pfam" id="PF00046">
    <property type="entry name" value="Homeodomain"/>
    <property type="match status" value="1"/>
</dbReference>
<gene>
    <name evidence="13" type="ORF">JCGZ_05687</name>
</gene>